<feature type="transmembrane region" description="Helical" evidence="3">
    <location>
        <begin position="603"/>
        <end position="628"/>
    </location>
</feature>
<feature type="region of interest" description="Disordered" evidence="2">
    <location>
        <begin position="327"/>
        <end position="350"/>
    </location>
</feature>
<dbReference type="InterPro" id="IPR029052">
    <property type="entry name" value="Metallo-depent_PP-like"/>
</dbReference>
<evidence type="ECO:0000256" key="3">
    <source>
        <dbReference type="SAM" id="Phobius"/>
    </source>
</evidence>
<dbReference type="SUPFAM" id="SSF56300">
    <property type="entry name" value="Metallo-dependent phosphatases"/>
    <property type="match status" value="1"/>
</dbReference>
<dbReference type="EMBL" id="ML979140">
    <property type="protein sequence ID" value="KAF1912582.1"/>
    <property type="molecule type" value="Genomic_DNA"/>
</dbReference>
<feature type="compositionally biased region" description="Pro residues" evidence="2">
    <location>
        <begin position="335"/>
        <end position="344"/>
    </location>
</feature>
<dbReference type="GO" id="GO:0016020">
    <property type="term" value="C:membrane"/>
    <property type="evidence" value="ECO:0007669"/>
    <property type="project" value="GOC"/>
</dbReference>
<feature type="transmembrane region" description="Helical" evidence="3">
    <location>
        <begin position="467"/>
        <end position="490"/>
    </location>
</feature>
<feature type="compositionally biased region" description="Polar residues" evidence="2">
    <location>
        <begin position="518"/>
        <end position="537"/>
    </location>
</feature>
<sequence>MTEYDDYGIPQPAGAPRRPGRIARMCSVANVLAALWWAALYWGERGVFDAHMHHCRWDRWERWEGGATPHRLALVADPQLVDPHTYPGRPWPLNPLAYQYTDRYLRRTFARLQTALYPDTVFFLGDLFDGGREWATRTTRSPDAQFRRYGNDFWLREYRRFCDIFFAHWGDAGLHPRPGQPGRRIISSLPGNHDLGFARGVQVGVRNRFNAYFGDSNRIDVIANHTFVSIDSLSLSAKGQDAPEQTEDLWRPTADFLAHASSHKQRLVQRQLRIHRGLRPYPAFAHDAFALDHLAPSELPHAQDRLAEFPTILLSHIPLFRAPGTPCGPLREHWPPTPPPPGQPPLQRDDRNAISVSAGYQYQNVLTKEITVDIANKIGDIRYAFSGDDHDYCDVVHHGYASGGGGIREITVKSTSWAMGVRHPGVVLVSLWNPVDTHGNPLRGNGNATMQTHLCLFPDQIGTFIKYALLFGLTLALILLRAALITAGLVTPLAAAPARAASPILPYTTHDVHKSKQEPSLTHPTDPIHSSHSTCSSDRPGLSARPPQTRAKYSLPLVQHPGYHESRDDRGEKKARSPMRVYGGSSRAREKEKEKQKQKEPRGVGLFVYHVQWPLGKVVVLAGMWYAWLVWLDRA</sequence>
<keyword evidence="3" id="KW-1133">Transmembrane helix</keyword>
<keyword evidence="5" id="KW-1185">Reference proteome</keyword>
<feature type="compositionally biased region" description="Basic and acidic residues" evidence="2">
    <location>
        <begin position="562"/>
        <end position="575"/>
    </location>
</feature>
<dbReference type="OrthoDB" id="5977743at2759"/>
<keyword evidence="1 3" id="KW-0472">Membrane</keyword>
<organism evidence="4 5">
    <name type="scientific">Ampelomyces quisqualis</name>
    <name type="common">Powdery mildew agent</name>
    <dbReference type="NCBI Taxonomy" id="50730"/>
    <lineage>
        <taxon>Eukaryota</taxon>
        <taxon>Fungi</taxon>
        <taxon>Dikarya</taxon>
        <taxon>Ascomycota</taxon>
        <taxon>Pezizomycotina</taxon>
        <taxon>Dothideomycetes</taxon>
        <taxon>Pleosporomycetidae</taxon>
        <taxon>Pleosporales</taxon>
        <taxon>Pleosporineae</taxon>
        <taxon>Phaeosphaeriaceae</taxon>
        <taxon>Ampelomyces</taxon>
    </lineage>
</organism>
<dbReference type="GO" id="GO:0005783">
    <property type="term" value="C:endoplasmic reticulum"/>
    <property type="evidence" value="ECO:0007669"/>
    <property type="project" value="TreeGrafter"/>
</dbReference>
<dbReference type="Proteomes" id="UP000800096">
    <property type="component" value="Unassembled WGS sequence"/>
</dbReference>
<dbReference type="GO" id="GO:0006506">
    <property type="term" value="P:GPI anchor biosynthetic process"/>
    <property type="evidence" value="ECO:0007669"/>
    <property type="project" value="InterPro"/>
</dbReference>
<dbReference type="PANTHER" id="PTHR13315">
    <property type="entry name" value="METALLO PHOSPHOESTERASE RELATED"/>
    <property type="match status" value="1"/>
</dbReference>
<reference evidence="4" key="1">
    <citation type="journal article" date="2020" name="Stud. Mycol.">
        <title>101 Dothideomycetes genomes: a test case for predicting lifestyles and emergence of pathogens.</title>
        <authorList>
            <person name="Haridas S."/>
            <person name="Albert R."/>
            <person name="Binder M."/>
            <person name="Bloem J."/>
            <person name="Labutti K."/>
            <person name="Salamov A."/>
            <person name="Andreopoulos B."/>
            <person name="Baker S."/>
            <person name="Barry K."/>
            <person name="Bills G."/>
            <person name="Bluhm B."/>
            <person name="Cannon C."/>
            <person name="Castanera R."/>
            <person name="Culley D."/>
            <person name="Daum C."/>
            <person name="Ezra D."/>
            <person name="Gonzalez J."/>
            <person name="Henrissat B."/>
            <person name="Kuo A."/>
            <person name="Liang C."/>
            <person name="Lipzen A."/>
            <person name="Lutzoni F."/>
            <person name="Magnuson J."/>
            <person name="Mondo S."/>
            <person name="Nolan M."/>
            <person name="Ohm R."/>
            <person name="Pangilinan J."/>
            <person name="Park H.-J."/>
            <person name="Ramirez L."/>
            <person name="Alfaro M."/>
            <person name="Sun H."/>
            <person name="Tritt A."/>
            <person name="Yoshinaga Y."/>
            <person name="Zwiers L.-H."/>
            <person name="Turgeon B."/>
            <person name="Goodwin S."/>
            <person name="Spatafora J."/>
            <person name="Crous P."/>
            <person name="Grigoriev I."/>
        </authorList>
    </citation>
    <scope>NUCLEOTIDE SEQUENCE</scope>
    <source>
        <strain evidence="4">HMLAC05119</strain>
    </source>
</reference>
<evidence type="ECO:0000256" key="2">
    <source>
        <dbReference type="SAM" id="MobiDB-lite"/>
    </source>
</evidence>
<dbReference type="InterPro" id="IPR033308">
    <property type="entry name" value="PGAP5/Cdc1/Ted1"/>
</dbReference>
<evidence type="ECO:0000313" key="5">
    <source>
        <dbReference type="Proteomes" id="UP000800096"/>
    </source>
</evidence>
<evidence type="ECO:0000313" key="4">
    <source>
        <dbReference type="EMBL" id="KAF1912582.1"/>
    </source>
</evidence>
<gene>
    <name evidence="4" type="ORF">BDU57DRAFT_522947</name>
</gene>
<keyword evidence="3" id="KW-0812">Transmembrane</keyword>
<name>A0A6A5QB31_AMPQU</name>
<protein>
    <submittedName>
        <fullName evidence="4">Uncharacterized protein</fullName>
    </submittedName>
</protein>
<dbReference type="PANTHER" id="PTHR13315:SF4">
    <property type="entry name" value="METALLOPHOSPHOESTERASE, ISOFORM E"/>
    <property type="match status" value="1"/>
</dbReference>
<feature type="region of interest" description="Disordered" evidence="2">
    <location>
        <begin position="510"/>
        <end position="601"/>
    </location>
</feature>
<proteinExistence type="predicted"/>
<accession>A0A6A5QB31</accession>
<feature type="compositionally biased region" description="Basic and acidic residues" evidence="2">
    <location>
        <begin position="587"/>
        <end position="601"/>
    </location>
</feature>
<evidence type="ECO:0000256" key="1">
    <source>
        <dbReference type="ARBA" id="ARBA00023136"/>
    </source>
</evidence>
<dbReference type="AlphaFoldDB" id="A0A6A5QB31"/>